<keyword evidence="1" id="KW-0732">Signal</keyword>
<organism evidence="2 3">
    <name type="scientific">Pseudoalteromonas rubra</name>
    <dbReference type="NCBI Taxonomy" id="43658"/>
    <lineage>
        <taxon>Bacteria</taxon>
        <taxon>Pseudomonadati</taxon>
        <taxon>Pseudomonadota</taxon>
        <taxon>Gammaproteobacteria</taxon>
        <taxon>Alteromonadales</taxon>
        <taxon>Pseudoalteromonadaceae</taxon>
        <taxon>Pseudoalteromonas</taxon>
    </lineage>
</organism>
<dbReference type="InterPro" id="IPR010131">
    <property type="entry name" value="MdtP/NodT-like"/>
</dbReference>
<reference evidence="2 3" key="1">
    <citation type="journal article" date="2015" name="BMC Genomics">
        <title>Genome mining reveals unlocked bioactive potential of marine Gram-negative bacteria.</title>
        <authorList>
            <person name="Machado H."/>
            <person name="Sonnenschein E.C."/>
            <person name="Melchiorsen J."/>
            <person name="Gram L."/>
        </authorList>
    </citation>
    <scope>NUCLEOTIDE SEQUENCE [LARGE SCALE GENOMIC DNA]</scope>
    <source>
        <strain evidence="2 3">S2471</strain>
    </source>
</reference>
<accession>A0A0F4R1N7</accession>
<proteinExistence type="predicted"/>
<dbReference type="EMBL" id="JXYA01000001">
    <property type="protein sequence ID" value="KJZ13479.1"/>
    <property type="molecule type" value="Genomic_DNA"/>
</dbReference>
<evidence type="ECO:0000313" key="2">
    <source>
        <dbReference type="EMBL" id="KJZ13479.1"/>
    </source>
</evidence>
<keyword evidence="3" id="KW-1185">Reference proteome</keyword>
<dbReference type="SUPFAM" id="SSF56954">
    <property type="entry name" value="Outer membrane efflux proteins (OEP)"/>
    <property type="match status" value="1"/>
</dbReference>
<dbReference type="PANTHER" id="PTHR30203">
    <property type="entry name" value="OUTER MEMBRANE CATION EFFLUX PROTEIN"/>
    <property type="match status" value="1"/>
</dbReference>
<dbReference type="Proteomes" id="UP000033452">
    <property type="component" value="Unassembled WGS sequence"/>
</dbReference>
<feature type="chain" id="PRO_5002476232" evidence="1">
    <location>
        <begin position="27"/>
        <end position="444"/>
    </location>
</feature>
<comment type="caution">
    <text evidence="2">The sequence shown here is derived from an EMBL/GenBank/DDBJ whole genome shotgun (WGS) entry which is preliminary data.</text>
</comment>
<dbReference type="AlphaFoldDB" id="A0A0F4R1N7"/>
<protein>
    <submittedName>
        <fullName evidence="2">Transporter</fullName>
    </submittedName>
</protein>
<evidence type="ECO:0000313" key="3">
    <source>
        <dbReference type="Proteomes" id="UP000033452"/>
    </source>
</evidence>
<dbReference type="RefSeq" id="WP_082078777.1">
    <property type="nucleotide sequence ID" value="NZ_JXYA01000001.1"/>
</dbReference>
<sequence>MSFLIPATARYALLGAVIMATSSVQASTSLPLQKAIEQAIAQDPLLQKRHHQQQATYAQGLAAGTLPDPKVSLSMMNLPVDGWQHDREAMTQLKVGVSQQFGRGDELALKREQLQIASEEYPLLRADRVAQIRAQVSQLWLDTYLAERTIALIEQDKALFEQLVDVSKASYANVVGRTRQQDVIRAQLELLQLDDRLSVEYQKRESARAQLLAWLRGAQAHIAWSDINLPETLPQLKVAVPAIFVQGKPDAERLLERLTSHPVVLAQDVRIEAAGKGVAIARQQYKPQWGVNASYGYRSDMPDGSSRADFFSLGVTLDVPLFTDNRQDQWLNSAQSNREAIKTDKLLLLRELSGQVEKEASQLRRLSERQTLYREQLLQQTHEQAEAALTAYTNDNGDFAEVVRARIAELNARVAAKQIDVDALKTVVRLNYYLTTYQPGVNDE</sequence>
<dbReference type="PANTHER" id="PTHR30203:SF24">
    <property type="entry name" value="BLR4935 PROTEIN"/>
    <property type="match status" value="1"/>
</dbReference>
<dbReference type="OrthoDB" id="5607838at2"/>
<gene>
    <name evidence="2" type="ORF">TW77_00865</name>
</gene>
<dbReference type="PATRIC" id="fig|43658.5.peg.178"/>
<evidence type="ECO:0000256" key="1">
    <source>
        <dbReference type="SAM" id="SignalP"/>
    </source>
</evidence>
<dbReference type="Gene3D" id="1.20.1600.10">
    <property type="entry name" value="Outer membrane efflux proteins (OEP)"/>
    <property type="match status" value="1"/>
</dbReference>
<name>A0A0F4R1N7_9GAMM</name>
<dbReference type="GO" id="GO:0015562">
    <property type="term" value="F:efflux transmembrane transporter activity"/>
    <property type="evidence" value="ECO:0007669"/>
    <property type="project" value="InterPro"/>
</dbReference>
<feature type="signal peptide" evidence="1">
    <location>
        <begin position="1"/>
        <end position="26"/>
    </location>
</feature>